<dbReference type="EMBL" id="NNAY01003608">
    <property type="protein sequence ID" value="OXU19116.1"/>
    <property type="molecule type" value="Genomic_DNA"/>
</dbReference>
<proteinExistence type="predicted"/>
<name>A0A232EL77_9HYME</name>
<dbReference type="OrthoDB" id="6740702at2759"/>
<accession>A0A232EL77</accession>
<dbReference type="AlphaFoldDB" id="A0A232EL77"/>
<gene>
    <name evidence="1" type="ORF">TSAR_016366</name>
</gene>
<protein>
    <submittedName>
        <fullName evidence="1">Uncharacterized protein</fullName>
    </submittedName>
</protein>
<organism evidence="1 2">
    <name type="scientific">Trichomalopsis sarcophagae</name>
    <dbReference type="NCBI Taxonomy" id="543379"/>
    <lineage>
        <taxon>Eukaryota</taxon>
        <taxon>Metazoa</taxon>
        <taxon>Ecdysozoa</taxon>
        <taxon>Arthropoda</taxon>
        <taxon>Hexapoda</taxon>
        <taxon>Insecta</taxon>
        <taxon>Pterygota</taxon>
        <taxon>Neoptera</taxon>
        <taxon>Endopterygota</taxon>
        <taxon>Hymenoptera</taxon>
        <taxon>Apocrita</taxon>
        <taxon>Proctotrupomorpha</taxon>
        <taxon>Chalcidoidea</taxon>
        <taxon>Pteromalidae</taxon>
        <taxon>Pteromalinae</taxon>
        <taxon>Trichomalopsis</taxon>
    </lineage>
</organism>
<sequence>MRSLPENGSINPIVWLELFIRDIYSYIISLYDENDIIGVFYRSLNFARGPGGLSLRLVKNFFYNNLWNLINRLAQIINIPNGGRGGSRKRINIDSSA</sequence>
<evidence type="ECO:0000313" key="1">
    <source>
        <dbReference type="EMBL" id="OXU19116.1"/>
    </source>
</evidence>
<keyword evidence="2" id="KW-1185">Reference proteome</keyword>
<reference evidence="1 2" key="1">
    <citation type="journal article" date="2017" name="Curr. Biol.">
        <title>The Evolution of Venom by Co-option of Single-Copy Genes.</title>
        <authorList>
            <person name="Martinson E.O."/>
            <person name="Mrinalini"/>
            <person name="Kelkar Y.D."/>
            <person name="Chang C.H."/>
            <person name="Werren J.H."/>
        </authorList>
    </citation>
    <scope>NUCLEOTIDE SEQUENCE [LARGE SCALE GENOMIC DNA]</scope>
    <source>
        <strain evidence="1 2">Alberta</strain>
        <tissue evidence="1">Whole body</tissue>
    </source>
</reference>
<comment type="caution">
    <text evidence="1">The sequence shown here is derived from an EMBL/GenBank/DDBJ whole genome shotgun (WGS) entry which is preliminary data.</text>
</comment>
<dbReference type="Proteomes" id="UP000215335">
    <property type="component" value="Unassembled WGS sequence"/>
</dbReference>
<evidence type="ECO:0000313" key="2">
    <source>
        <dbReference type="Proteomes" id="UP000215335"/>
    </source>
</evidence>